<dbReference type="GO" id="GO:0070453">
    <property type="term" value="P:regulation of heme biosynthetic process"/>
    <property type="evidence" value="ECO:0007669"/>
    <property type="project" value="TreeGrafter"/>
</dbReference>
<comment type="subcellular location">
    <subcellularLocation>
        <location evidence="1">Membrane</location>
    </subcellularLocation>
</comment>
<dbReference type="PANTHER" id="PTHR12668:SF43">
    <property type="entry name" value="TRANSMEMBRANE PROTEIN 14 HOMOLOG"/>
    <property type="match status" value="1"/>
</dbReference>
<keyword evidence="4 6" id="KW-1133">Transmembrane helix</keyword>
<feature type="transmembrane region" description="Helical" evidence="6">
    <location>
        <begin position="31"/>
        <end position="48"/>
    </location>
</feature>
<feature type="transmembrane region" description="Helical" evidence="6">
    <location>
        <begin position="55"/>
        <end position="75"/>
    </location>
</feature>
<dbReference type="GeneID" id="88182163"/>
<dbReference type="HOGENOM" id="CLU_096652_4_0_1"/>
<comment type="similarity">
    <text evidence="2">Belongs to the TMEM14 family.</text>
</comment>
<dbReference type="PANTHER" id="PTHR12668">
    <property type="entry name" value="TRANSMEMBRANE PROTEIN 14, 15"/>
    <property type="match status" value="1"/>
</dbReference>
<evidence type="ECO:0000256" key="2">
    <source>
        <dbReference type="ARBA" id="ARBA00007590"/>
    </source>
</evidence>
<dbReference type="STRING" id="294750.A0A095DHV8"/>
<sequence length="103" mass="10821">MASYPDYLGYAYASLLTMGGILGGIRKGSMISAVAGVGSGIAAAYSANRVSRDRIDVIPSLTVSAVLLLLMSWRLYKTGKFMPAGLVATLSLLMTIRYGLVLA</sequence>
<dbReference type="RefSeq" id="XP_062885839.1">
    <property type="nucleotide sequence ID" value="XM_063029884.1"/>
</dbReference>
<dbReference type="KEGG" id="cdeu:CNBG_6059"/>
<keyword evidence="5 6" id="KW-0472">Membrane</keyword>
<accession>A0A095DHV8</accession>
<protein>
    <recommendedName>
        <fullName evidence="9">Transmembrane protein 14</fullName>
    </recommendedName>
</protein>
<dbReference type="Proteomes" id="UP000029445">
    <property type="component" value="Chromosome 14"/>
</dbReference>
<evidence type="ECO:0000313" key="8">
    <source>
        <dbReference type="Proteomes" id="UP000029445"/>
    </source>
</evidence>
<keyword evidence="3 6" id="KW-0812">Transmembrane</keyword>
<dbReference type="Pfam" id="PF03647">
    <property type="entry name" value="Tmemb_14"/>
    <property type="match status" value="1"/>
</dbReference>
<evidence type="ECO:0000256" key="5">
    <source>
        <dbReference type="ARBA" id="ARBA00023136"/>
    </source>
</evidence>
<dbReference type="Gene3D" id="1.10.10.1740">
    <property type="entry name" value="Transmembrane protein 14-like"/>
    <property type="match status" value="1"/>
</dbReference>
<feature type="transmembrane region" description="Helical" evidence="6">
    <location>
        <begin position="7"/>
        <end position="25"/>
    </location>
</feature>
<dbReference type="AlphaFoldDB" id="A0A095DHV8"/>
<keyword evidence="8" id="KW-1185">Reference proteome</keyword>
<dbReference type="GO" id="GO:0031966">
    <property type="term" value="C:mitochondrial membrane"/>
    <property type="evidence" value="ECO:0007669"/>
    <property type="project" value="TreeGrafter"/>
</dbReference>
<proteinExistence type="inferred from homology"/>
<evidence type="ECO:0000256" key="6">
    <source>
        <dbReference type="SAM" id="Phobius"/>
    </source>
</evidence>
<name>A0A095DHV8_CRYD2</name>
<evidence type="ECO:0008006" key="9">
    <source>
        <dbReference type="Google" id="ProtNLM"/>
    </source>
</evidence>
<dbReference type="InterPro" id="IPR005349">
    <property type="entry name" value="TMEM14"/>
</dbReference>
<feature type="transmembrane region" description="Helical" evidence="6">
    <location>
        <begin position="81"/>
        <end position="100"/>
    </location>
</feature>
<evidence type="ECO:0000256" key="3">
    <source>
        <dbReference type="ARBA" id="ARBA00022692"/>
    </source>
</evidence>
<evidence type="ECO:0000313" key="7">
    <source>
        <dbReference type="EMBL" id="KGB80221.1"/>
    </source>
</evidence>
<evidence type="ECO:0000256" key="1">
    <source>
        <dbReference type="ARBA" id="ARBA00004370"/>
    </source>
</evidence>
<gene>
    <name evidence="7" type="ORF">CNBG_6059</name>
</gene>
<dbReference type="VEuPathDB" id="FungiDB:CNBG_6059"/>
<dbReference type="InterPro" id="IPR044890">
    <property type="entry name" value="TMEM14_sf"/>
</dbReference>
<evidence type="ECO:0000256" key="4">
    <source>
        <dbReference type="ARBA" id="ARBA00022989"/>
    </source>
</evidence>
<reference evidence="7 8" key="1">
    <citation type="journal article" date="2011" name="MBio">
        <title>Genome variation in Cryptococcus gattii, an emerging pathogen of immunocompetent hosts.</title>
        <authorList>
            <person name="D'Souza C.A."/>
            <person name="Kronstad J.W."/>
            <person name="Taylor G."/>
            <person name="Warren R."/>
            <person name="Yuen M."/>
            <person name="Hu G."/>
            <person name="Jung W.H."/>
            <person name="Sham A."/>
            <person name="Kidd S.E."/>
            <person name="Tangen K."/>
            <person name="Lee N."/>
            <person name="Zeilmaker T."/>
            <person name="Sawkins J."/>
            <person name="McVicker G."/>
            <person name="Shah S."/>
            <person name="Gnerre S."/>
            <person name="Griggs A."/>
            <person name="Zeng Q."/>
            <person name="Bartlett K."/>
            <person name="Li W."/>
            <person name="Wang X."/>
            <person name="Heitman J."/>
            <person name="Stajich J.E."/>
            <person name="Fraser J.A."/>
            <person name="Meyer W."/>
            <person name="Carter D."/>
            <person name="Schein J."/>
            <person name="Krzywinski M."/>
            <person name="Kwon-Chung K.J."/>
            <person name="Varma A."/>
            <person name="Wang J."/>
            <person name="Brunham R."/>
            <person name="Fyfe M."/>
            <person name="Ouellette B.F."/>
            <person name="Siddiqui A."/>
            <person name="Marra M."/>
            <person name="Jones S."/>
            <person name="Holt R."/>
            <person name="Birren B.W."/>
            <person name="Galagan J.E."/>
            <person name="Cuomo C.A."/>
        </authorList>
    </citation>
    <scope>NUCLEOTIDE SEQUENCE [LARGE SCALE GENOMIC DNA]</scope>
    <source>
        <strain evidence="7 8">R265</strain>
    </source>
</reference>
<dbReference type="EMBL" id="CP025772">
    <property type="protein sequence ID" value="KGB80221.1"/>
    <property type="molecule type" value="Genomic_DNA"/>
</dbReference>
<reference evidence="7 8" key="2">
    <citation type="journal article" date="2018" name="Proc. Natl. Acad. Sci.">
        <title>RNAi is a critical determinant of centromere evolution in closely related fungi.</title>
        <authorList>
            <person name="Yadav V."/>
            <person name="Sun S."/>
            <person name="Billmyre R.B."/>
            <person name="Thimmappa B.C."/>
            <person name="Shea T."/>
            <person name="Lintner R."/>
            <person name="Bakkeren G."/>
            <person name="Cuomo C.A."/>
            <person name="Heitman J."/>
            <person name="Sanyal K."/>
        </authorList>
    </citation>
    <scope>NUCLEOTIDE SEQUENCE [LARGE SCALE GENOMIC DNA]</scope>
    <source>
        <strain evidence="7 8">R265</strain>
    </source>
</reference>
<dbReference type="OMA" id="ANSHKIM"/>
<dbReference type="OrthoDB" id="5620at2759"/>
<organism evidence="7 8">
    <name type="scientific">Cryptococcus deuterogattii (strain R265)</name>
    <name type="common">Cryptococcus gattii VGII (strain R265)</name>
    <dbReference type="NCBI Taxonomy" id="294750"/>
    <lineage>
        <taxon>Eukaryota</taxon>
        <taxon>Fungi</taxon>
        <taxon>Dikarya</taxon>
        <taxon>Basidiomycota</taxon>
        <taxon>Agaricomycotina</taxon>
        <taxon>Tremellomycetes</taxon>
        <taxon>Tremellales</taxon>
        <taxon>Cryptococcaceae</taxon>
        <taxon>Cryptococcus</taxon>
        <taxon>Cryptococcus gattii species complex</taxon>
    </lineage>
</organism>